<keyword evidence="1" id="KW-1133">Transmembrane helix</keyword>
<dbReference type="PROSITE" id="PS51704">
    <property type="entry name" value="GP_PDE"/>
    <property type="match status" value="1"/>
</dbReference>
<dbReference type="KEGG" id="xcl:G4Z02_05135"/>
<dbReference type="PANTHER" id="PTHR46211">
    <property type="entry name" value="GLYCEROPHOSPHORYL DIESTER PHOSPHODIESTERASE"/>
    <property type="match status" value="1"/>
</dbReference>
<evidence type="ECO:0000313" key="3">
    <source>
        <dbReference type="EMBL" id="QMS85153.1"/>
    </source>
</evidence>
<sequence length="319" mass="36683">MKVLKVVRLVFLGILILFIVLFSLPKPDYKETNVWRKEANEGKVLVMAHAGGKGVYPDNTMKAFEYSYNLGVDVLEMDLQMTSDGILVLRHGENETGNIRQYSNCDTVIWDETYQYLYDNCNFAYNYQTDDGDYPYRDLNHSEWVTEKVYLTTLEELFDTFGDTVLYNIEIKADADAPRLETADALYQLLDEYDLFAETLVATSFHDISSYIASTYPEITLSTSHDEAQEVILKSYSFTSTFYTPESYAALQLPTSFTLPVINELNLTTSLLIQTAHRHNMAMHYWTINDEETMRYLIDQGADGIITDYPELLMSIINE</sequence>
<keyword evidence="4" id="KW-1185">Reference proteome</keyword>
<dbReference type="SUPFAM" id="SSF51695">
    <property type="entry name" value="PLC-like phosphodiesterases"/>
    <property type="match status" value="1"/>
</dbReference>
<name>A0A7L7KR00_9MOLU</name>
<protein>
    <recommendedName>
        <fullName evidence="2">GP-PDE domain-containing protein</fullName>
    </recommendedName>
</protein>
<organism evidence="3 4">
    <name type="scientific">Candidatus Xianfuyuplasma coldseepsis</name>
    <dbReference type="NCBI Taxonomy" id="2782163"/>
    <lineage>
        <taxon>Bacteria</taxon>
        <taxon>Bacillati</taxon>
        <taxon>Mycoplasmatota</taxon>
        <taxon>Mollicutes</taxon>
        <taxon>Candidatus Izemoplasmatales</taxon>
        <taxon>Candidatus Izemoplasmataceae</taxon>
        <taxon>Candidatus Xianfuyuplasma</taxon>
    </lineage>
</organism>
<dbReference type="InterPro" id="IPR017946">
    <property type="entry name" value="PLC-like_Pdiesterase_TIM-brl"/>
</dbReference>
<dbReference type="PANTHER" id="PTHR46211:SF14">
    <property type="entry name" value="GLYCEROPHOSPHODIESTER PHOSPHODIESTERASE"/>
    <property type="match status" value="1"/>
</dbReference>
<dbReference type="EMBL" id="CP048914">
    <property type="protein sequence ID" value="QMS85153.1"/>
    <property type="molecule type" value="Genomic_DNA"/>
</dbReference>
<reference evidence="3 4" key="1">
    <citation type="submission" date="2020-02" db="EMBL/GenBank/DDBJ databases">
        <authorList>
            <person name="Zheng R.K."/>
            <person name="Sun C.M."/>
        </authorList>
    </citation>
    <scope>NUCLEOTIDE SEQUENCE [LARGE SCALE GENOMIC DNA]</scope>
    <source>
        <strain evidence="4">zrk13</strain>
    </source>
</reference>
<dbReference type="RefSeq" id="WP_258876929.1">
    <property type="nucleotide sequence ID" value="NZ_CP048914.1"/>
</dbReference>
<dbReference type="AlphaFoldDB" id="A0A7L7KR00"/>
<dbReference type="GO" id="GO:0006629">
    <property type="term" value="P:lipid metabolic process"/>
    <property type="evidence" value="ECO:0007669"/>
    <property type="project" value="InterPro"/>
</dbReference>
<evidence type="ECO:0000259" key="2">
    <source>
        <dbReference type="PROSITE" id="PS51704"/>
    </source>
</evidence>
<proteinExistence type="predicted"/>
<dbReference type="Pfam" id="PF03009">
    <property type="entry name" value="GDPD"/>
    <property type="match status" value="1"/>
</dbReference>
<keyword evidence="1" id="KW-0472">Membrane</keyword>
<dbReference type="GO" id="GO:0008081">
    <property type="term" value="F:phosphoric diester hydrolase activity"/>
    <property type="evidence" value="ECO:0007669"/>
    <property type="project" value="InterPro"/>
</dbReference>
<evidence type="ECO:0000256" key="1">
    <source>
        <dbReference type="SAM" id="Phobius"/>
    </source>
</evidence>
<dbReference type="Gene3D" id="3.20.20.190">
    <property type="entry name" value="Phosphatidylinositol (PI) phosphodiesterase"/>
    <property type="match status" value="1"/>
</dbReference>
<feature type="domain" description="GP-PDE" evidence="2">
    <location>
        <begin position="44"/>
        <end position="317"/>
    </location>
</feature>
<keyword evidence="1" id="KW-0812">Transmembrane</keyword>
<evidence type="ECO:0000313" key="4">
    <source>
        <dbReference type="Proteomes" id="UP000514720"/>
    </source>
</evidence>
<feature type="transmembrane region" description="Helical" evidence="1">
    <location>
        <begin position="6"/>
        <end position="24"/>
    </location>
</feature>
<dbReference type="Proteomes" id="UP000514720">
    <property type="component" value="Chromosome"/>
</dbReference>
<gene>
    <name evidence="3" type="ORF">G4Z02_05135</name>
</gene>
<dbReference type="InterPro" id="IPR030395">
    <property type="entry name" value="GP_PDE_dom"/>
</dbReference>
<accession>A0A7L7KR00</accession>